<name>A0AAV2EPS1_9ROSI</name>
<dbReference type="AlphaFoldDB" id="A0AAV2EPS1"/>
<proteinExistence type="predicted"/>
<dbReference type="EMBL" id="OZ034818">
    <property type="protein sequence ID" value="CAL1387809.1"/>
    <property type="molecule type" value="Genomic_DNA"/>
</dbReference>
<sequence length="105" mass="12056">MLRRCMKAIGWWLKSQSRLPMKLRLRGLKLGLSLRLRGLKLGLRRLKACRRGRMKLRHEVEGSSRSDRLCSLSQLILTTPSERSVGACPNSRIHVADHSDLVRIL</sequence>
<gene>
    <name evidence="1" type="ORF">LTRI10_LOCUS28768</name>
</gene>
<organism evidence="1 2">
    <name type="scientific">Linum trigynum</name>
    <dbReference type="NCBI Taxonomy" id="586398"/>
    <lineage>
        <taxon>Eukaryota</taxon>
        <taxon>Viridiplantae</taxon>
        <taxon>Streptophyta</taxon>
        <taxon>Embryophyta</taxon>
        <taxon>Tracheophyta</taxon>
        <taxon>Spermatophyta</taxon>
        <taxon>Magnoliopsida</taxon>
        <taxon>eudicotyledons</taxon>
        <taxon>Gunneridae</taxon>
        <taxon>Pentapetalae</taxon>
        <taxon>rosids</taxon>
        <taxon>fabids</taxon>
        <taxon>Malpighiales</taxon>
        <taxon>Linaceae</taxon>
        <taxon>Linum</taxon>
    </lineage>
</organism>
<evidence type="ECO:0000313" key="1">
    <source>
        <dbReference type="EMBL" id="CAL1387809.1"/>
    </source>
</evidence>
<evidence type="ECO:0000313" key="2">
    <source>
        <dbReference type="Proteomes" id="UP001497516"/>
    </source>
</evidence>
<accession>A0AAV2EPS1</accession>
<dbReference type="Proteomes" id="UP001497516">
    <property type="component" value="Chromosome 5"/>
</dbReference>
<reference evidence="1 2" key="1">
    <citation type="submission" date="2024-04" db="EMBL/GenBank/DDBJ databases">
        <authorList>
            <person name="Fracassetti M."/>
        </authorList>
    </citation>
    <scope>NUCLEOTIDE SEQUENCE [LARGE SCALE GENOMIC DNA]</scope>
</reference>
<protein>
    <submittedName>
        <fullName evidence="1">Uncharacterized protein</fullName>
    </submittedName>
</protein>
<keyword evidence="2" id="KW-1185">Reference proteome</keyword>